<evidence type="ECO:0000313" key="1">
    <source>
        <dbReference type="EMBL" id="CAA9365592.1"/>
    </source>
</evidence>
<dbReference type="SUPFAM" id="SSF143100">
    <property type="entry name" value="TTHA1013/TTHA0281-like"/>
    <property type="match status" value="1"/>
</dbReference>
<reference evidence="1" key="1">
    <citation type="submission" date="2020-02" db="EMBL/GenBank/DDBJ databases">
        <authorList>
            <person name="Meier V. D."/>
        </authorList>
    </citation>
    <scope>NUCLEOTIDE SEQUENCE</scope>
    <source>
        <strain evidence="1">AVDCRST_MAG34</strain>
    </source>
</reference>
<organism evidence="1">
    <name type="scientific">uncultured Nocardioidaceae bacterium</name>
    <dbReference type="NCBI Taxonomy" id="253824"/>
    <lineage>
        <taxon>Bacteria</taxon>
        <taxon>Bacillati</taxon>
        <taxon>Actinomycetota</taxon>
        <taxon>Actinomycetes</taxon>
        <taxon>Propionibacteriales</taxon>
        <taxon>Nocardioidaceae</taxon>
        <taxon>environmental samples</taxon>
    </lineage>
</organism>
<name>A0A6J4MS35_9ACTN</name>
<gene>
    <name evidence="1" type="ORF">AVDCRST_MAG34-2917</name>
</gene>
<dbReference type="Gene3D" id="3.30.160.250">
    <property type="match status" value="1"/>
</dbReference>
<dbReference type="InterPro" id="IPR035069">
    <property type="entry name" value="TTHA1013/TTHA0281-like"/>
</dbReference>
<accession>A0A6J4MS35</accession>
<dbReference type="EMBL" id="CADCUI010000079">
    <property type="protein sequence ID" value="CAA9365592.1"/>
    <property type="molecule type" value="Genomic_DNA"/>
</dbReference>
<dbReference type="AlphaFoldDB" id="A0A6J4MS35"/>
<evidence type="ECO:0008006" key="2">
    <source>
        <dbReference type="Google" id="ProtNLM"/>
    </source>
</evidence>
<sequence length="84" mass="9460">MSDPGDADYTVLVHREGGSYRAEVEELPGFQATGESLTELWDAFEKSLSLYLSRGDRTVRVLLTRVENVEPGRVERYEARILVG</sequence>
<protein>
    <recommendedName>
        <fullName evidence="2">HicB-like antitoxin of toxin-antitoxin system domain-containing protein</fullName>
    </recommendedName>
</protein>
<proteinExistence type="predicted"/>